<name>A0ABR2R8Y8_9ROSI</name>
<evidence type="ECO:0000313" key="1">
    <source>
        <dbReference type="EMBL" id="KAK9009405.1"/>
    </source>
</evidence>
<proteinExistence type="predicted"/>
<evidence type="ECO:0000313" key="2">
    <source>
        <dbReference type="Proteomes" id="UP001396334"/>
    </source>
</evidence>
<comment type="caution">
    <text evidence="1">The sequence shown here is derived from an EMBL/GenBank/DDBJ whole genome shotgun (WGS) entry which is preliminary data.</text>
</comment>
<keyword evidence="2" id="KW-1185">Reference proteome</keyword>
<dbReference type="Proteomes" id="UP001396334">
    <property type="component" value="Unassembled WGS sequence"/>
</dbReference>
<sequence length="119" mass="12865">MLIHFEEELLYFDATKALPRGDISCFQHCREPLCNNEISSGISSGKQGSRSFDAHSNGAVFAAELYCTLGKNNFTTYSSSPKSFSNLVSGQGQFIGFALTAVAIAPNDQSNASLKTEMQ</sequence>
<reference evidence="1 2" key="1">
    <citation type="journal article" date="2024" name="G3 (Bethesda)">
        <title>Genome assembly of Hibiscus sabdariffa L. provides insights into metabolisms of medicinal natural products.</title>
        <authorList>
            <person name="Kim T."/>
        </authorList>
    </citation>
    <scope>NUCLEOTIDE SEQUENCE [LARGE SCALE GENOMIC DNA]</scope>
    <source>
        <strain evidence="1">TK-2024</strain>
        <tissue evidence="1">Old leaves</tissue>
    </source>
</reference>
<protein>
    <submittedName>
        <fullName evidence="1">Uncharacterized protein</fullName>
    </submittedName>
</protein>
<gene>
    <name evidence="1" type="ORF">V6N11_035944</name>
</gene>
<dbReference type="EMBL" id="JBBPBN010000024">
    <property type="protein sequence ID" value="KAK9009405.1"/>
    <property type="molecule type" value="Genomic_DNA"/>
</dbReference>
<accession>A0ABR2R8Y8</accession>
<organism evidence="1 2">
    <name type="scientific">Hibiscus sabdariffa</name>
    <name type="common">roselle</name>
    <dbReference type="NCBI Taxonomy" id="183260"/>
    <lineage>
        <taxon>Eukaryota</taxon>
        <taxon>Viridiplantae</taxon>
        <taxon>Streptophyta</taxon>
        <taxon>Embryophyta</taxon>
        <taxon>Tracheophyta</taxon>
        <taxon>Spermatophyta</taxon>
        <taxon>Magnoliopsida</taxon>
        <taxon>eudicotyledons</taxon>
        <taxon>Gunneridae</taxon>
        <taxon>Pentapetalae</taxon>
        <taxon>rosids</taxon>
        <taxon>malvids</taxon>
        <taxon>Malvales</taxon>
        <taxon>Malvaceae</taxon>
        <taxon>Malvoideae</taxon>
        <taxon>Hibiscus</taxon>
    </lineage>
</organism>